<keyword evidence="2" id="KW-1185">Reference proteome</keyword>
<name>A0A914VZA3_9BILA</name>
<organism evidence="2 3">
    <name type="scientific">Plectus sambesii</name>
    <dbReference type="NCBI Taxonomy" id="2011161"/>
    <lineage>
        <taxon>Eukaryota</taxon>
        <taxon>Metazoa</taxon>
        <taxon>Ecdysozoa</taxon>
        <taxon>Nematoda</taxon>
        <taxon>Chromadorea</taxon>
        <taxon>Plectida</taxon>
        <taxon>Plectina</taxon>
        <taxon>Plectoidea</taxon>
        <taxon>Plectidae</taxon>
        <taxon>Plectus</taxon>
    </lineage>
</organism>
<accession>A0A914VZA3</accession>
<dbReference type="AlphaFoldDB" id="A0A914VZA3"/>
<feature type="chain" id="PRO_5036812819" evidence="1">
    <location>
        <begin position="21"/>
        <end position="45"/>
    </location>
</feature>
<dbReference type="WBParaSite" id="PSAMB.scaffold278size59591.g4121.t1">
    <property type="protein sequence ID" value="PSAMB.scaffold278size59591.g4121.t1"/>
    <property type="gene ID" value="PSAMB.scaffold278size59591.g4121"/>
</dbReference>
<keyword evidence="1" id="KW-0732">Signal</keyword>
<feature type="signal peptide" evidence="1">
    <location>
        <begin position="1"/>
        <end position="20"/>
    </location>
</feature>
<dbReference type="Proteomes" id="UP000887566">
    <property type="component" value="Unplaced"/>
</dbReference>
<evidence type="ECO:0000313" key="2">
    <source>
        <dbReference type="Proteomes" id="UP000887566"/>
    </source>
</evidence>
<evidence type="ECO:0000313" key="3">
    <source>
        <dbReference type="WBParaSite" id="PSAMB.scaffold278size59591.g4121.t1"/>
    </source>
</evidence>
<reference evidence="3" key="1">
    <citation type="submission" date="2022-11" db="UniProtKB">
        <authorList>
            <consortium name="WormBaseParasite"/>
        </authorList>
    </citation>
    <scope>IDENTIFICATION</scope>
</reference>
<sequence length="45" mass="4708">MRALAVLLAVSTALWLVAWGSFDVKETTPARCDPGCVNGVCNNGT</sequence>
<protein>
    <submittedName>
        <fullName evidence="3">Uncharacterized protein</fullName>
    </submittedName>
</protein>
<proteinExistence type="predicted"/>
<evidence type="ECO:0000256" key="1">
    <source>
        <dbReference type="SAM" id="SignalP"/>
    </source>
</evidence>